<comment type="caution">
    <text evidence="2">The sequence shown here is derived from an EMBL/GenBank/DDBJ whole genome shotgun (WGS) entry which is preliminary data.</text>
</comment>
<proteinExistence type="predicted"/>
<protein>
    <recommendedName>
        <fullName evidence="4">Single-stranded DNA-binding protein</fullName>
    </recommendedName>
</protein>
<reference evidence="2" key="1">
    <citation type="submission" date="2024-02" db="EMBL/GenBank/DDBJ databases">
        <authorList>
            <consortium name="ELIXIR-Norway"/>
            <consortium name="Elixir Norway"/>
        </authorList>
    </citation>
    <scope>NUCLEOTIDE SEQUENCE</scope>
</reference>
<sequence>MLDGYCKVTVQNQISHKDANEETGTRKSATLTIAVASPNQIRRITGFDDMANKLMTLKEGTVITVFGETLYSGEQAQAGFNVISLHIIEQPETEEQASAEAETIEEDELVTA</sequence>
<evidence type="ECO:0000313" key="3">
    <source>
        <dbReference type="Proteomes" id="UP001497444"/>
    </source>
</evidence>
<dbReference type="Proteomes" id="UP001497444">
    <property type="component" value="Unassembled WGS sequence"/>
</dbReference>
<gene>
    <name evidence="2" type="ORF">CSSPJE1EN1_LOCUS24979</name>
</gene>
<accession>A0ABP0V6D5</accession>
<keyword evidence="3" id="KW-1185">Reference proteome</keyword>
<feature type="region of interest" description="Disordered" evidence="1">
    <location>
        <begin position="91"/>
        <end position="112"/>
    </location>
</feature>
<name>A0ABP0V6D5_9BRYO</name>
<evidence type="ECO:0000256" key="1">
    <source>
        <dbReference type="SAM" id="MobiDB-lite"/>
    </source>
</evidence>
<evidence type="ECO:0000313" key="2">
    <source>
        <dbReference type="EMBL" id="CAK9249601.1"/>
    </source>
</evidence>
<organism evidence="2 3">
    <name type="scientific">Sphagnum jensenii</name>
    <dbReference type="NCBI Taxonomy" id="128206"/>
    <lineage>
        <taxon>Eukaryota</taxon>
        <taxon>Viridiplantae</taxon>
        <taxon>Streptophyta</taxon>
        <taxon>Embryophyta</taxon>
        <taxon>Bryophyta</taxon>
        <taxon>Sphagnophytina</taxon>
        <taxon>Sphagnopsida</taxon>
        <taxon>Sphagnales</taxon>
        <taxon>Sphagnaceae</taxon>
        <taxon>Sphagnum</taxon>
    </lineage>
</organism>
<dbReference type="EMBL" id="CAXAQS010000008">
    <property type="protein sequence ID" value="CAK9249601.1"/>
    <property type="molecule type" value="Genomic_DNA"/>
</dbReference>
<evidence type="ECO:0008006" key="4">
    <source>
        <dbReference type="Google" id="ProtNLM"/>
    </source>
</evidence>